<dbReference type="InterPro" id="IPR000644">
    <property type="entry name" value="CBS_dom"/>
</dbReference>
<proteinExistence type="predicted"/>
<dbReference type="PANTHER" id="PTHR43080:SF2">
    <property type="entry name" value="CBS DOMAIN-CONTAINING PROTEIN"/>
    <property type="match status" value="1"/>
</dbReference>
<dbReference type="Pfam" id="PF00571">
    <property type="entry name" value="CBS"/>
    <property type="match status" value="2"/>
</dbReference>
<evidence type="ECO:0000256" key="2">
    <source>
        <dbReference type="PROSITE-ProRule" id="PRU00703"/>
    </source>
</evidence>
<keyword evidence="5" id="KW-1185">Reference proteome</keyword>
<organism evidence="4 5">
    <name type="scientific">Agromyces tropicus</name>
    <dbReference type="NCBI Taxonomy" id="555371"/>
    <lineage>
        <taxon>Bacteria</taxon>
        <taxon>Bacillati</taxon>
        <taxon>Actinomycetota</taxon>
        <taxon>Actinomycetes</taxon>
        <taxon>Micrococcales</taxon>
        <taxon>Microbacteriaceae</taxon>
        <taxon>Agromyces</taxon>
    </lineage>
</organism>
<evidence type="ECO:0000313" key="4">
    <source>
        <dbReference type="EMBL" id="GAA2036082.1"/>
    </source>
</evidence>
<evidence type="ECO:0000259" key="3">
    <source>
        <dbReference type="PROSITE" id="PS51371"/>
    </source>
</evidence>
<dbReference type="Proteomes" id="UP001501196">
    <property type="component" value="Unassembled WGS sequence"/>
</dbReference>
<dbReference type="SMART" id="SM00116">
    <property type="entry name" value="CBS"/>
    <property type="match status" value="2"/>
</dbReference>
<dbReference type="PROSITE" id="PS51371">
    <property type="entry name" value="CBS"/>
    <property type="match status" value="2"/>
</dbReference>
<evidence type="ECO:0000256" key="1">
    <source>
        <dbReference type="ARBA" id="ARBA00023122"/>
    </source>
</evidence>
<feature type="domain" description="CBS" evidence="3">
    <location>
        <begin position="74"/>
        <end position="132"/>
    </location>
</feature>
<dbReference type="EMBL" id="BAAAPW010000002">
    <property type="protein sequence ID" value="GAA2036082.1"/>
    <property type="molecule type" value="Genomic_DNA"/>
</dbReference>
<feature type="domain" description="CBS" evidence="3">
    <location>
        <begin position="8"/>
        <end position="65"/>
    </location>
</feature>
<dbReference type="SUPFAM" id="SSF54631">
    <property type="entry name" value="CBS-domain pair"/>
    <property type="match status" value="1"/>
</dbReference>
<keyword evidence="1 2" id="KW-0129">CBS domain</keyword>
<name>A0ABN2UFG6_9MICO</name>
<evidence type="ECO:0000313" key="5">
    <source>
        <dbReference type="Proteomes" id="UP001501196"/>
    </source>
</evidence>
<dbReference type="InterPro" id="IPR051257">
    <property type="entry name" value="Diverse_CBS-Domain"/>
</dbReference>
<gene>
    <name evidence="4" type="primary">hrp1</name>
    <name evidence="4" type="ORF">GCM10009819_20790</name>
</gene>
<dbReference type="PANTHER" id="PTHR43080">
    <property type="entry name" value="CBS DOMAIN-CONTAINING PROTEIN CBSX3, MITOCHONDRIAL"/>
    <property type="match status" value="1"/>
</dbReference>
<protein>
    <submittedName>
        <fullName evidence="4">Hypoxic response protein Hrp1</fullName>
    </submittedName>
</protein>
<accession>A0ABN2UFG6</accession>
<sequence>MTLARDLMTPDPAYVTETQSVAHAARILRDLDIGSLPVCGDEELLRGVLTEHEIVTTCVADGADPNATRVGELACRAPATIGVDRDIREAIGMMQQRRIRTLHVVDGRRLVGVITLADVTRRLAEDSSGEDVAHGPAA</sequence>
<dbReference type="Gene3D" id="3.10.580.10">
    <property type="entry name" value="CBS-domain"/>
    <property type="match status" value="1"/>
</dbReference>
<dbReference type="InterPro" id="IPR046342">
    <property type="entry name" value="CBS_dom_sf"/>
</dbReference>
<comment type="caution">
    <text evidence="4">The sequence shown here is derived from an EMBL/GenBank/DDBJ whole genome shotgun (WGS) entry which is preliminary data.</text>
</comment>
<dbReference type="RefSeq" id="WP_344372869.1">
    <property type="nucleotide sequence ID" value="NZ_BAAAPW010000002.1"/>
</dbReference>
<reference evidence="4 5" key="1">
    <citation type="journal article" date="2019" name="Int. J. Syst. Evol. Microbiol.">
        <title>The Global Catalogue of Microorganisms (GCM) 10K type strain sequencing project: providing services to taxonomists for standard genome sequencing and annotation.</title>
        <authorList>
            <consortium name="The Broad Institute Genomics Platform"/>
            <consortium name="The Broad Institute Genome Sequencing Center for Infectious Disease"/>
            <person name="Wu L."/>
            <person name="Ma J."/>
        </authorList>
    </citation>
    <scope>NUCLEOTIDE SEQUENCE [LARGE SCALE GENOMIC DNA]</scope>
    <source>
        <strain evidence="4 5">JCM 15672</strain>
    </source>
</reference>